<dbReference type="EMBL" id="JAPMLT010000008">
    <property type="protein sequence ID" value="MCX7571124.1"/>
    <property type="molecule type" value="Genomic_DNA"/>
</dbReference>
<reference evidence="1 2" key="1">
    <citation type="submission" date="2022-11" db="EMBL/GenBank/DDBJ databases">
        <title>Study of microbial diversity in lake waters.</title>
        <authorList>
            <person name="Zhang J."/>
        </authorList>
    </citation>
    <scope>NUCLEOTIDE SEQUENCE [LARGE SCALE GENOMIC DNA]</scope>
    <source>
        <strain evidence="1 2">DT12</strain>
    </source>
</reference>
<dbReference type="RefSeq" id="WP_267152367.1">
    <property type="nucleotide sequence ID" value="NZ_JAPMLT010000008.1"/>
</dbReference>
<organism evidence="1 2">
    <name type="scientific">Tumebacillus lacus</name>
    <dbReference type="NCBI Taxonomy" id="2995335"/>
    <lineage>
        <taxon>Bacteria</taxon>
        <taxon>Bacillati</taxon>
        <taxon>Bacillota</taxon>
        <taxon>Bacilli</taxon>
        <taxon>Bacillales</taxon>
        <taxon>Alicyclobacillaceae</taxon>
        <taxon>Tumebacillus</taxon>
    </lineage>
</organism>
<name>A0ABT3X2J9_9BACL</name>
<dbReference type="Pfam" id="PF11148">
    <property type="entry name" value="DUF2922"/>
    <property type="match status" value="1"/>
</dbReference>
<gene>
    <name evidence="1" type="ORF">OS242_14325</name>
</gene>
<evidence type="ECO:0000313" key="1">
    <source>
        <dbReference type="EMBL" id="MCX7571124.1"/>
    </source>
</evidence>
<evidence type="ECO:0000313" key="2">
    <source>
        <dbReference type="Proteomes" id="UP001208017"/>
    </source>
</evidence>
<dbReference type="Proteomes" id="UP001208017">
    <property type="component" value="Unassembled WGS sequence"/>
</dbReference>
<keyword evidence="2" id="KW-1185">Reference proteome</keyword>
<comment type="caution">
    <text evidence="1">The sequence shown here is derived from an EMBL/GenBank/DDBJ whole genome shotgun (WGS) entry which is preliminary data.</text>
</comment>
<proteinExistence type="predicted"/>
<protein>
    <submittedName>
        <fullName evidence="1">DUF2922 domain-containing protein</fullName>
    </submittedName>
</protein>
<sequence>MKRELEMIFLTDNNKKVKVIVPEPKQNVSAVEINAVMDLILDKQVFGFPQGRAISKVEAKVVETNVEEIAL</sequence>
<accession>A0ABT3X2J9</accession>
<dbReference type="InterPro" id="IPR021321">
    <property type="entry name" value="DUF2922"/>
</dbReference>